<feature type="domain" description="VWFA" evidence="2">
    <location>
        <begin position="326"/>
        <end position="504"/>
    </location>
</feature>
<dbReference type="AlphaFoldDB" id="A0A067KG00"/>
<evidence type="ECO:0000256" key="1">
    <source>
        <dbReference type="SAM" id="MobiDB-lite"/>
    </source>
</evidence>
<dbReference type="OrthoDB" id="1729737at2759"/>
<dbReference type="CDD" id="cd01461">
    <property type="entry name" value="vWA_interalpha_trypsin_inhibitor"/>
    <property type="match status" value="1"/>
</dbReference>
<feature type="compositionally biased region" description="Polar residues" evidence="1">
    <location>
        <begin position="629"/>
        <end position="641"/>
    </location>
</feature>
<evidence type="ECO:0000313" key="3">
    <source>
        <dbReference type="EMBL" id="KDP33933.1"/>
    </source>
</evidence>
<dbReference type="Proteomes" id="UP000027138">
    <property type="component" value="Unassembled WGS sequence"/>
</dbReference>
<dbReference type="Gene3D" id="3.40.50.410">
    <property type="entry name" value="von Willebrand factor, type A domain"/>
    <property type="match status" value="1"/>
</dbReference>
<dbReference type="PROSITE" id="PS50234">
    <property type="entry name" value="VWFA"/>
    <property type="match status" value="1"/>
</dbReference>
<dbReference type="STRING" id="180498.A0A067KG00"/>
<dbReference type="EMBL" id="KK914539">
    <property type="protein sequence ID" value="KDP33933.1"/>
    <property type="molecule type" value="Genomic_DNA"/>
</dbReference>
<dbReference type="SMART" id="SM00327">
    <property type="entry name" value="VWA"/>
    <property type="match status" value="1"/>
</dbReference>
<dbReference type="KEGG" id="jcu:105637983"/>
<name>A0A067KG00_JATCU</name>
<dbReference type="PANTHER" id="PTHR46503:SF1">
    <property type="entry name" value="INTER-ALPHA-TRYPSIN INHIBITOR HEAVY CHAIN-LIKE PROTEIN"/>
    <property type="match status" value="1"/>
</dbReference>
<gene>
    <name evidence="3" type="ORF">JCGZ_07504</name>
</gene>
<accession>A0A067KG00</accession>
<feature type="region of interest" description="Disordered" evidence="1">
    <location>
        <begin position="629"/>
        <end position="650"/>
    </location>
</feature>
<sequence length="756" mass="83416">MADEFGKAVEDGLRLAKRLYFGKDRAVAPPKPLLSMERSVDDYLPKAPMVYAVIFDPAIVDNPDMASYQPHVHGRCDPPALIPLQMNRIELEADSYLDSVIVRLSGSWRVHCVMGSKSSDCRIAIPMGEQGSILGLEVDVPRKSYCTELIAMENKKDMEKECRLENGGFLTPHIFTFTIPKVDGGSSLSINVTWIQKLSYRNGEFSLNVPFSFPEYVTPAVKKLPKKERIQFNVNSGTGSEIVCKTTSHPLKQFKREAGKMGFLYEADVLTWTNVDFAVSYSVSSNHIFGGVILQSPSALDADQREMFCVYVSPGDEPSGKVFRKEIVFVVDISGSMEGKPLEGTKNSISGALAQLGSKDSFNIIAFNGETYLFSSSMELATEETVEKAVEWMNVNFIAGGSTNILLPLNQAMEMVSNTHASFPVIFLVTDGSVDNERHICDLMTNHLTGRGSICPRIYTFGIGTYCNHHFLCMLAMISRGQYDAAYSVDSVQSRLQKFFSKGLSPVLANITLDTFDDLDEVEVYPSRIPDLSSESLLIISGRYRGNFPENLKAKGALGDLSNFVIDLKIHKEKDMPFERIFAKQQIDLLTAQAWFSENKRLEEKVVKMSIQTGVFSEYTRLTLLETQRGNQATDSPSTRTLLHKGDSSKVDSQGRKRILLQNLGVGFGNLAATAENIPPGIEEPKLPEAAEIIIKAASNCCGRICSHCCCMCCIQCCSKINDQCAIVLTQFCAALACFGCLQCCSDLCCCGNEGQ</sequence>
<keyword evidence="4" id="KW-1185">Reference proteome</keyword>
<reference evidence="3 4" key="1">
    <citation type="journal article" date="2014" name="PLoS ONE">
        <title>Global Analysis of Gene Expression Profiles in Physic Nut (Jatropha curcas L.) Seedlings Exposed to Salt Stress.</title>
        <authorList>
            <person name="Zhang L."/>
            <person name="Zhang C."/>
            <person name="Wu P."/>
            <person name="Chen Y."/>
            <person name="Li M."/>
            <person name="Jiang H."/>
            <person name="Wu G."/>
        </authorList>
    </citation>
    <scope>NUCLEOTIDE SEQUENCE [LARGE SCALE GENOMIC DNA]</scope>
    <source>
        <strain evidence="4">cv. GZQX0401</strain>
        <tissue evidence="3">Young leaves</tissue>
    </source>
</reference>
<dbReference type="InterPro" id="IPR002035">
    <property type="entry name" value="VWF_A"/>
</dbReference>
<dbReference type="PANTHER" id="PTHR46503">
    <property type="entry name" value="INTER-ALPHA-TRYPSIN INHIBITOR HEAVY CHAIN-LIKE PROTEIN"/>
    <property type="match status" value="1"/>
</dbReference>
<evidence type="ECO:0000313" key="4">
    <source>
        <dbReference type="Proteomes" id="UP000027138"/>
    </source>
</evidence>
<evidence type="ECO:0000259" key="2">
    <source>
        <dbReference type="PROSITE" id="PS50234"/>
    </source>
</evidence>
<organism evidence="3 4">
    <name type="scientific">Jatropha curcas</name>
    <name type="common">Barbados nut</name>
    <dbReference type="NCBI Taxonomy" id="180498"/>
    <lineage>
        <taxon>Eukaryota</taxon>
        <taxon>Viridiplantae</taxon>
        <taxon>Streptophyta</taxon>
        <taxon>Embryophyta</taxon>
        <taxon>Tracheophyta</taxon>
        <taxon>Spermatophyta</taxon>
        <taxon>Magnoliopsida</taxon>
        <taxon>eudicotyledons</taxon>
        <taxon>Gunneridae</taxon>
        <taxon>Pentapetalae</taxon>
        <taxon>rosids</taxon>
        <taxon>fabids</taxon>
        <taxon>Malpighiales</taxon>
        <taxon>Euphorbiaceae</taxon>
        <taxon>Crotonoideae</taxon>
        <taxon>Jatropheae</taxon>
        <taxon>Jatropha</taxon>
    </lineage>
</organism>
<dbReference type="InterPro" id="IPR036465">
    <property type="entry name" value="vWFA_dom_sf"/>
</dbReference>
<protein>
    <recommendedName>
        <fullName evidence="2">VWFA domain-containing protein</fullName>
    </recommendedName>
</protein>
<proteinExistence type="predicted"/>
<dbReference type="SUPFAM" id="SSF53300">
    <property type="entry name" value="vWA-like"/>
    <property type="match status" value="1"/>
</dbReference>
<dbReference type="Pfam" id="PF13768">
    <property type="entry name" value="VWA_3"/>
    <property type="match status" value="1"/>
</dbReference>